<dbReference type="Pfam" id="PF00994">
    <property type="entry name" value="MoCF_biosynth"/>
    <property type="match status" value="1"/>
</dbReference>
<feature type="region of interest" description="Disordered" evidence="8">
    <location>
        <begin position="402"/>
        <end position="438"/>
    </location>
</feature>
<comment type="catalytic activity">
    <reaction evidence="6">
        <text>adenylyl-molybdopterin + molybdate = Mo-molybdopterin + AMP + H(+)</text>
        <dbReference type="Rhea" id="RHEA:35047"/>
        <dbReference type="ChEBI" id="CHEBI:15378"/>
        <dbReference type="ChEBI" id="CHEBI:36264"/>
        <dbReference type="ChEBI" id="CHEBI:62727"/>
        <dbReference type="ChEBI" id="CHEBI:71302"/>
        <dbReference type="ChEBI" id="CHEBI:456215"/>
        <dbReference type="EC" id="2.10.1.1"/>
    </reaction>
</comment>
<keyword evidence="7" id="KW-0479">Metal-binding</keyword>
<comment type="function">
    <text evidence="1 7">Catalyzes the insertion of molybdate into adenylated molybdopterin with the concomitant release of AMP.</text>
</comment>
<proteinExistence type="inferred from homology"/>
<evidence type="ECO:0000256" key="4">
    <source>
        <dbReference type="ARBA" id="ARBA00022505"/>
    </source>
</evidence>
<dbReference type="UniPathway" id="UPA00344"/>
<dbReference type="SUPFAM" id="SSF63882">
    <property type="entry name" value="MoeA N-terminal region -like"/>
    <property type="match status" value="1"/>
</dbReference>
<dbReference type="SUPFAM" id="SSF53218">
    <property type="entry name" value="Molybdenum cofactor biosynthesis proteins"/>
    <property type="match status" value="1"/>
</dbReference>
<evidence type="ECO:0000256" key="8">
    <source>
        <dbReference type="SAM" id="MobiDB-lite"/>
    </source>
</evidence>
<evidence type="ECO:0000256" key="6">
    <source>
        <dbReference type="ARBA" id="ARBA00047317"/>
    </source>
</evidence>
<accession>A0A1R1LBH9</accession>
<feature type="region of interest" description="Disordered" evidence="8">
    <location>
        <begin position="331"/>
        <end position="356"/>
    </location>
</feature>
<reference evidence="10 11" key="1">
    <citation type="submission" date="2016-12" db="EMBL/GenBank/DDBJ databases">
        <title>Draft genome of Tersicoccus phoenicis 1P05MA.</title>
        <authorList>
            <person name="Nakajima Y."/>
            <person name="Yoshizawa S."/>
            <person name="Nakamura K."/>
            <person name="Ogura Y."/>
            <person name="Hayashi T."/>
            <person name="Kogure K."/>
        </authorList>
    </citation>
    <scope>NUCLEOTIDE SEQUENCE [LARGE SCALE GENOMIC DNA]</scope>
    <source>
        <strain evidence="10 11">1p05MA</strain>
    </source>
</reference>
<dbReference type="InterPro" id="IPR036135">
    <property type="entry name" value="MoeA_linker/N_sf"/>
</dbReference>
<dbReference type="SMART" id="SM00852">
    <property type="entry name" value="MoCF_biosynth"/>
    <property type="match status" value="1"/>
</dbReference>
<organism evidence="10 11">
    <name type="scientific">Tersicoccus phoenicis</name>
    <dbReference type="NCBI Taxonomy" id="554083"/>
    <lineage>
        <taxon>Bacteria</taxon>
        <taxon>Bacillati</taxon>
        <taxon>Actinomycetota</taxon>
        <taxon>Actinomycetes</taxon>
        <taxon>Micrococcales</taxon>
        <taxon>Micrococcaceae</taxon>
        <taxon>Tersicoccus</taxon>
    </lineage>
</organism>
<dbReference type="Pfam" id="PF03453">
    <property type="entry name" value="MoeA_N"/>
    <property type="match status" value="1"/>
</dbReference>
<evidence type="ECO:0000259" key="9">
    <source>
        <dbReference type="SMART" id="SM00852"/>
    </source>
</evidence>
<dbReference type="GO" id="GO:0046872">
    <property type="term" value="F:metal ion binding"/>
    <property type="evidence" value="ECO:0007669"/>
    <property type="project" value="UniProtKB-UniRule"/>
</dbReference>
<gene>
    <name evidence="10" type="ORF">BKD30_07120</name>
</gene>
<dbReference type="InterPro" id="IPR001453">
    <property type="entry name" value="MoaB/Mog_dom"/>
</dbReference>
<evidence type="ECO:0000313" key="10">
    <source>
        <dbReference type="EMBL" id="OMH24844.1"/>
    </source>
</evidence>
<feature type="compositionally biased region" description="Basic and acidic residues" evidence="8">
    <location>
        <begin position="411"/>
        <end position="438"/>
    </location>
</feature>
<dbReference type="GO" id="GO:0061599">
    <property type="term" value="F:molybdopterin molybdotransferase activity"/>
    <property type="evidence" value="ECO:0007669"/>
    <property type="project" value="UniProtKB-UniRule"/>
</dbReference>
<dbReference type="PROSITE" id="PS01078">
    <property type="entry name" value="MOCF_BIOSYNTHESIS_1"/>
    <property type="match status" value="1"/>
</dbReference>
<keyword evidence="7" id="KW-0808">Transferase</keyword>
<evidence type="ECO:0000256" key="7">
    <source>
        <dbReference type="RuleBase" id="RU365090"/>
    </source>
</evidence>
<dbReference type="PANTHER" id="PTHR10192:SF5">
    <property type="entry name" value="GEPHYRIN"/>
    <property type="match status" value="1"/>
</dbReference>
<dbReference type="GO" id="GO:0005829">
    <property type="term" value="C:cytosol"/>
    <property type="evidence" value="ECO:0007669"/>
    <property type="project" value="TreeGrafter"/>
</dbReference>
<dbReference type="EMBL" id="MRDE01000046">
    <property type="protein sequence ID" value="OMH24844.1"/>
    <property type="molecule type" value="Genomic_DNA"/>
</dbReference>
<keyword evidence="4 7" id="KW-0500">Molybdenum</keyword>
<dbReference type="Gene3D" id="3.40.980.10">
    <property type="entry name" value="MoaB/Mog-like domain"/>
    <property type="match status" value="1"/>
</dbReference>
<evidence type="ECO:0000313" key="11">
    <source>
        <dbReference type="Proteomes" id="UP000187085"/>
    </source>
</evidence>
<name>A0A1R1LBH9_9MICC</name>
<comment type="similarity">
    <text evidence="3 7">Belongs to the MoeA family.</text>
</comment>
<dbReference type="CDD" id="cd00887">
    <property type="entry name" value="MoeA"/>
    <property type="match status" value="1"/>
</dbReference>
<dbReference type="AlphaFoldDB" id="A0A1R1LBH9"/>
<keyword evidence="5 7" id="KW-0501">Molybdenum cofactor biosynthesis</keyword>
<dbReference type="EC" id="2.10.1.1" evidence="7"/>
<dbReference type="InterPro" id="IPR036425">
    <property type="entry name" value="MoaB/Mog-like_dom_sf"/>
</dbReference>
<dbReference type="STRING" id="554083.BKD30_07120"/>
<dbReference type="InterPro" id="IPR005110">
    <property type="entry name" value="MoeA_linker/N"/>
</dbReference>
<dbReference type="InterPro" id="IPR036688">
    <property type="entry name" value="MoeA_C_domain_IV_sf"/>
</dbReference>
<evidence type="ECO:0000256" key="3">
    <source>
        <dbReference type="ARBA" id="ARBA00010763"/>
    </source>
</evidence>
<protein>
    <recommendedName>
        <fullName evidence="7">Molybdopterin molybdenumtransferase</fullName>
        <ecNumber evidence="7">2.10.1.1</ecNumber>
    </recommendedName>
</protein>
<evidence type="ECO:0000256" key="5">
    <source>
        <dbReference type="ARBA" id="ARBA00023150"/>
    </source>
</evidence>
<feature type="domain" description="MoaB/Mog" evidence="9">
    <location>
        <begin position="180"/>
        <end position="316"/>
    </location>
</feature>
<evidence type="ECO:0000256" key="1">
    <source>
        <dbReference type="ARBA" id="ARBA00002901"/>
    </source>
</evidence>
<dbReference type="InterPro" id="IPR008284">
    <property type="entry name" value="MoCF_biosynth_CS"/>
</dbReference>
<comment type="pathway">
    <text evidence="2 7">Cofactor biosynthesis; molybdopterin biosynthesis.</text>
</comment>
<keyword evidence="7" id="KW-0460">Magnesium</keyword>
<keyword evidence="11" id="KW-1185">Reference proteome</keyword>
<comment type="cofactor">
    <cofactor evidence="7">
        <name>Mg(2+)</name>
        <dbReference type="ChEBI" id="CHEBI:18420"/>
    </cofactor>
</comment>
<dbReference type="Proteomes" id="UP000187085">
    <property type="component" value="Unassembled WGS sequence"/>
</dbReference>
<comment type="caution">
    <text evidence="10">The sequence shown here is derived from an EMBL/GenBank/DDBJ whole genome shotgun (WGS) entry which is preliminary data.</text>
</comment>
<dbReference type="Gene3D" id="2.170.190.11">
    <property type="entry name" value="Molybdopterin biosynthesis moea protein, domain 3"/>
    <property type="match status" value="1"/>
</dbReference>
<dbReference type="GO" id="GO:0006777">
    <property type="term" value="P:Mo-molybdopterin cofactor biosynthetic process"/>
    <property type="evidence" value="ECO:0007669"/>
    <property type="project" value="UniProtKB-UniRule"/>
</dbReference>
<evidence type="ECO:0000256" key="2">
    <source>
        <dbReference type="ARBA" id="ARBA00005046"/>
    </source>
</evidence>
<dbReference type="InterPro" id="IPR038987">
    <property type="entry name" value="MoeA-like"/>
</dbReference>
<dbReference type="Gene3D" id="3.90.105.10">
    <property type="entry name" value="Molybdopterin biosynthesis moea protein, domain 2"/>
    <property type="match status" value="1"/>
</dbReference>
<dbReference type="Gene3D" id="2.40.340.10">
    <property type="entry name" value="MoeA, C-terminal, domain IV"/>
    <property type="match status" value="1"/>
</dbReference>
<sequence length="438" mass="45058">MSWHRARAIAYDVAPVLDARPVPLTEALGRPLAQDVTARGDLPHYASSAMDGWAVAGDGPWRICPSRHASEPREIHRPGPALHPGHAAPIVTGGAVPDGATAVLRSEHGRLQPESDGAALLVDVGPAPVPPRAHIRPAGEEARAGEVLIPAGEVLTPAQLAVAAVAGDDTLTVRPYPTVTALLTGDEVVTAGIPGPGQVRDAFGPQLPAVIQLLGGRTTAVHRLADDRAAVTRALTEATADVVVTTGGTGRSTADHVRAGLIDLGAELFIDGIDVRPGHPAVLARLPGGPLVVALPGNPLAAMLTLLTLAAPVLAGLLGRSRPGTVLARSTIDVPPGRTNRLVPARRESGSDGVVPSGHTGAGMLRGLADADVVLVVPARGLIAWREAEALPLPWRRQRLDDEVNAGSGTGDDRRVSTDGVRRAGDVPPVDRIEGPCL</sequence>
<dbReference type="PANTHER" id="PTHR10192">
    <property type="entry name" value="MOLYBDOPTERIN BIOSYNTHESIS PROTEIN"/>
    <property type="match status" value="1"/>
</dbReference>